<evidence type="ECO:0000256" key="1">
    <source>
        <dbReference type="SAM" id="Phobius"/>
    </source>
</evidence>
<feature type="domain" description="DUF1206" evidence="2">
    <location>
        <begin position="8"/>
        <end position="76"/>
    </location>
</feature>
<organism evidence="3 4">
    <name type="scientific">Streptomyces calidiresistens</name>
    <dbReference type="NCBI Taxonomy" id="1485586"/>
    <lineage>
        <taxon>Bacteria</taxon>
        <taxon>Bacillati</taxon>
        <taxon>Actinomycetota</taxon>
        <taxon>Actinomycetes</taxon>
        <taxon>Kitasatosporales</taxon>
        <taxon>Streptomycetaceae</taxon>
        <taxon>Streptomyces</taxon>
    </lineage>
</organism>
<protein>
    <submittedName>
        <fullName evidence="3">DUF1206 domain-containing protein</fullName>
    </submittedName>
</protein>
<evidence type="ECO:0000313" key="3">
    <source>
        <dbReference type="EMBL" id="MBB0230718.1"/>
    </source>
</evidence>
<feature type="transmembrane region" description="Helical" evidence="1">
    <location>
        <begin position="12"/>
        <end position="31"/>
    </location>
</feature>
<comment type="caution">
    <text evidence="3">The sequence shown here is derived from an EMBL/GenBank/DDBJ whole genome shotgun (WGS) entry which is preliminary data.</text>
</comment>
<feature type="transmembrane region" description="Helical" evidence="1">
    <location>
        <begin position="90"/>
        <end position="113"/>
    </location>
</feature>
<feature type="transmembrane region" description="Helical" evidence="1">
    <location>
        <begin position="51"/>
        <end position="69"/>
    </location>
</feature>
<name>A0A7W3T4E3_9ACTN</name>
<keyword evidence="4" id="KW-1185">Reference proteome</keyword>
<dbReference type="AlphaFoldDB" id="A0A7W3T4E3"/>
<dbReference type="Proteomes" id="UP000530234">
    <property type="component" value="Unassembled WGS sequence"/>
</dbReference>
<keyword evidence="1" id="KW-0472">Membrane</keyword>
<evidence type="ECO:0000259" key="2">
    <source>
        <dbReference type="Pfam" id="PF06724"/>
    </source>
</evidence>
<dbReference type="EMBL" id="VKHS01000336">
    <property type="protein sequence ID" value="MBB0230718.1"/>
    <property type="molecule type" value="Genomic_DNA"/>
</dbReference>
<reference evidence="4" key="1">
    <citation type="submission" date="2019-10" db="EMBL/GenBank/DDBJ databases">
        <title>Streptomyces sp. nov., a novel actinobacterium isolated from alkaline environment.</title>
        <authorList>
            <person name="Golinska P."/>
        </authorList>
    </citation>
    <scope>NUCLEOTIDE SEQUENCE [LARGE SCALE GENOMIC DNA]</scope>
    <source>
        <strain evidence="4">DSM 42108</strain>
    </source>
</reference>
<dbReference type="InterPro" id="IPR009597">
    <property type="entry name" value="DUF1206"/>
</dbReference>
<proteinExistence type="predicted"/>
<feature type="non-terminal residue" evidence="3">
    <location>
        <position position="130"/>
    </location>
</feature>
<dbReference type="Pfam" id="PF06724">
    <property type="entry name" value="DUF1206"/>
    <property type="match status" value="1"/>
</dbReference>
<sequence>MLRRAARIGLVARGVIHGVVGLLALQIAFGSGGDPQADQQGAVQELAAQPFGAALIWAVGCGLAALALWRVVEAIVGPAGPDGGKAGKRLGAAGGSVACAVISFSVLSFAVGAGGGETLPPPRPNRVTRW</sequence>
<keyword evidence="1" id="KW-0812">Transmembrane</keyword>
<gene>
    <name evidence="3" type="ORF">FOE67_14625</name>
</gene>
<keyword evidence="1" id="KW-1133">Transmembrane helix</keyword>
<accession>A0A7W3T4E3</accession>
<evidence type="ECO:0000313" key="4">
    <source>
        <dbReference type="Proteomes" id="UP000530234"/>
    </source>
</evidence>